<organism evidence="3 4">
    <name type="scientific">Heterodermia speciosa</name>
    <dbReference type="NCBI Taxonomy" id="116794"/>
    <lineage>
        <taxon>Eukaryota</taxon>
        <taxon>Fungi</taxon>
        <taxon>Dikarya</taxon>
        <taxon>Ascomycota</taxon>
        <taxon>Pezizomycotina</taxon>
        <taxon>Lecanoromycetes</taxon>
        <taxon>OSLEUM clade</taxon>
        <taxon>Lecanoromycetidae</taxon>
        <taxon>Caliciales</taxon>
        <taxon>Physciaceae</taxon>
        <taxon>Heterodermia</taxon>
    </lineage>
</organism>
<dbReference type="AlphaFoldDB" id="A0A8H3EKY7"/>
<gene>
    <name evidence="3" type="ORF">HETSPECPRED_006170</name>
</gene>
<keyword evidence="2" id="KW-0472">Membrane</keyword>
<proteinExistence type="predicted"/>
<keyword evidence="2" id="KW-1133">Transmembrane helix</keyword>
<feature type="transmembrane region" description="Helical" evidence="2">
    <location>
        <begin position="20"/>
        <end position="38"/>
    </location>
</feature>
<dbReference type="OrthoDB" id="2140105at2759"/>
<dbReference type="EMBL" id="CAJPDS010000004">
    <property type="protein sequence ID" value="CAF9906403.1"/>
    <property type="molecule type" value="Genomic_DNA"/>
</dbReference>
<protein>
    <submittedName>
        <fullName evidence="3">Uncharacterized protein</fullName>
    </submittedName>
</protein>
<name>A0A8H3EKY7_9LECA</name>
<reference evidence="3" key="1">
    <citation type="submission" date="2021-03" db="EMBL/GenBank/DDBJ databases">
        <authorList>
            <person name="Tagirdzhanova G."/>
        </authorList>
    </citation>
    <scope>NUCLEOTIDE SEQUENCE</scope>
</reference>
<accession>A0A8H3EKY7</accession>
<comment type="caution">
    <text evidence="3">The sequence shown here is derived from an EMBL/GenBank/DDBJ whole genome shotgun (WGS) entry which is preliminary data.</text>
</comment>
<feature type="compositionally biased region" description="Polar residues" evidence="1">
    <location>
        <begin position="58"/>
        <end position="76"/>
    </location>
</feature>
<keyword evidence="4" id="KW-1185">Reference proteome</keyword>
<evidence type="ECO:0000256" key="1">
    <source>
        <dbReference type="SAM" id="MobiDB-lite"/>
    </source>
</evidence>
<evidence type="ECO:0000256" key="2">
    <source>
        <dbReference type="SAM" id="Phobius"/>
    </source>
</evidence>
<dbReference type="Proteomes" id="UP000664521">
    <property type="component" value="Unassembled WGS sequence"/>
</dbReference>
<evidence type="ECO:0000313" key="3">
    <source>
        <dbReference type="EMBL" id="CAF9906403.1"/>
    </source>
</evidence>
<keyword evidence="2" id="KW-0812">Transmembrane</keyword>
<evidence type="ECO:0000313" key="4">
    <source>
        <dbReference type="Proteomes" id="UP000664521"/>
    </source>
</evidence>
<sequence length="134" mass="15376">MLTDIWSSGNVPQTYCSLPILFSWWVSGLSTVTYGYFYRCHRPWIQDKKIEELEKSSAQDPDSSGHGSADDQNTLHLTSSQRLLKAAEIYRDTYGRSVPMPAHVQRLFGLVDERDLLDKADAKQIRVNNERDQL</sequence>
<feature type="region of interest" description="Disordered" evidence="1">
    <location>
        <begin position="52"/>
        <end position="76"/>
    </location>
</feature>